<name>A0A433TWI4_ELYCH</name>
<evidence type="ECO:0000256" key="1">
    <source>
        <dbReference type="ARBA" id="ARBA00022737"/>
    </source>
</evidence>
<dbReference type="Pfam" id="PF07679">
    <property type="entry name" value="I-set"/>
    <property type="match status" value="3"/>
</dbReference>
<dbReference type="PROSITE" id="PS50853">
    <property type="entry name" value="FN3"/>
    <property type="match status" value="4"/>
</dbReference>
<feature type="domain" description="Fibronectin type-III" evidence="6">
    <location>
        <begin position="874"/>
        <end position="975"/>
    </location>
</feature>
<dbReference type="InterPro" id="IPR003598">
    <property type="entry name" value="Ig_sub2"/>
</dbReference>
<dbReference type="InterPro" id="IPR013783">
    <property type="entry name" value="Ig-like_fold"/>
</dbReference>
<keyword evidence="3" id="KW-0393">Immunoglobulin domain</keyword>
<dbReference type="STRING" id="188477.A0A433TWI4"/>
<dbReference type="SMART" id="SM00408">
    <property type="entry name" value="IGc2"/>
    <property type="match status" value="6"/>
</dbReference>
<dbReference type="InterPro" id="IPR036116">
    <property type="entry name" value="FN3_sf"/>
</dbReference>
<dbReference type="InterPro" id="IPR003599">
    <property type="entry name" value="Ig_sub"/>
</dbReference>
<dbReference type="CDD" id="cd00063">
    <property type="entry name" value="FN3"/>
    <property type="match status" value="4"/>
</dbReference>
<feature type="domain" description="Fibronectin type-III" evidence="6">
    <location>
        <begin position="773"/>
        <end position="870"/>
    </location>
</feature>
<feature type="compositionally biased region" description="Low complexity" evidence="4">
    <location>
        <begin position="1"/>
        <end position="12"/>
    </location>
</feature>
<keyword evidence="1" id="KW-0677">Repeat</keyword>
<sequence>SSSSSSPSSSSSLANNADSSHPPVPPTLLYTWSLNHAPLAKKATKLPDKSLFVPNVGAPDLGNYTCKVSAQFDVSQNRSRVELSGLALVIAAYLEPFVIQPQSLAVSVGERATLACVTGVSSPVVEVSWLRNGLPFTKGTVQTATFGGYDPTGLTHQLSVRLTLDVDADVFGRFQCRAWNPVLRDAVLSEVAELSNEVKPSNDLPIILWELPPSLVVGEGRDLVLPCKSTESTEPTKVSWYLGRYRVDESKRVYALLDRDHSMGFFPVRPQDKGTYSCQAENSKGMVESPPLELIVAYLDIEFAVSPVDTFAVYGTTAVLHCEPPDSIPAAQVFWYKDYLPLNVLDADHRGRLSIIAQGDLQITSVRKSDKGLYYCEAYNNYTSPTSRTSSLAVLKVEGPPIMNMPPTATQVLKGTLLHLTCSVDADPTPAITWLFEGKAVSAGSMISFVNRSQELFISKVGKLWEGWFTCKAQNSYGSISADAYVTVIVPPESLRPIGDIVVTAGESVRIPCPVLSDPKPDILWYFDDTQFYPENHGVPSSLRWSLALPDIILEKVAPENAGKFSCVGVNKGGSALSSGSLTVNVPPSVSVSPQNTSVLLKQSTTLACTVKGQPTPSIWWLYNTSMELPAEAKLSDDNMTLTLSPFSWTSVGVYTCLARNVVGQGQAHSEVKAMTVPKITQVEAPESAVKVNTRVTLRCRAEGIPSPLVTWTRQDQPVTPTLNGRVRVPEKGVLVLESALLEDSGLYECVSSSQAGEDRAGITLAVYGPPPPPVLLSAVPLSAESVYLLWKWSEPSSDPQRGIDGFRIFYREKRSVTPSLYAANLTSNSTRQEVIGLRPHLEYVFYVVAYGASGTSGPSNVISAITLQAEPGVPENLRTTEVTQTSATVTWEVPAVTNGIIGQYQLRFKRLGYSYGDYTTLNVTRPDFPTHETTLSDLRPFSQYTVEVKAATVQSGVMLWGEFGSPLVFWTPMAEPSLPPQFVEISSLDPYSIQVSWQPIPTPAQNGPVLFYHVTYSETRTQTSHTRRVTQDTSSLQIFGLSPWRNYSVTIKGENSKGFSPPSAPVAVFTLPIAPVAPPGKFRVDSTTASTLTLSWETLPDALLTCNVTSYRVEHRPQGNSSWISENTTSDALVFDV</sequence>
<accession>A0A433TWI4</accession>
<organism evidence="7 8">
    <name type="scientific">Elysia chlorotica</name>
    <name type="common">Eastern emerald elysia</name>
    <name type="synonym">Sea slug</name>
    <dbReference type="NCBI Taxonomy" id="188477"/>
    <lineage>
        <taxon>Eukaryota</taxon>
        <taxon>Metazoa</taxon>
        <taxon>Spiralia</taxon>
        <taxon>Lophotrochozoa</taxon>
        <taxon>Mollusca</taxon>
        <taxon>Gastropoda</taxon>
        <taxon>Heterobranchia</taxon>
        <taxon>Euthyneura</taxon>
        <taxon>Panpulmonata</taxon>
        <taxon>Sacoglossa</taxon>
        <taxon>Placobranchoidea</taxon>
        <taxon>Plakobranchidae</taxon>
        <taxon>Elysia</taxon>
    </lineage>
</organism>
<keyword evidence="2" id="KW-1015">Disulfide bond</keyword>
<feature type="domain" description="Ig-like" evidence="5">
    <location>
        <begin position="96"/>
        <end position="195"/>
    </location>
</feature>
<dbReference type="GO" id="GO:0098609">
    <property type="term" value="P:cell-cell adhesion"/>
    <property type="evidence" value="ECO:0007669"/>
    <property type="project" value="TreeGrafter"/>
</dbReference>
<feature type="non-terminal residue" evidence="7">
    <location>
        <position position="1"/>
    </location>
</feature>
<feature type="domain" description="Ig-like" evidence="5">
    <location>
        <begin position="678"/>
        <end position="764"/>
    </location>
</feature>
<protein>
    <submittedName>
        <fullName evidence="7">Uncharacterized protein</fullName>
    </submittedName>
</protein>
<feature type="domain" description="Fibronectin type-III" evidence="6">
    <location>
        <begin position="1079"/>
        <end position="1138"/>
    </location>
</feature>
<dbReference type="SMART" id="SM00409">
    <property type="entry name" value="IG"/>
    <property type="match status" value="8"/>
</dbReference>
<feature type="non-terminal residue" evidence="7">
    <location>
        <position position="1138"/>
    </location>
</feature>
<dbReference type="SUPFAM" id="SSF48726">
    <property type="entry name" value="Immunoglobulin"/>
    <property type="match status" value="7"/>
</dbReference>
<feature type="domain" description="Ig-like" evidence="5">
    <location>
        <begin position="290"/>
        <end position="393"/>
    </location>
</feature>
<keyword evidence="8" id="KW-1185">Reference proteome</keyword>
<dbReference type="InterPro" id="IPR013098">
    <property type="entry name" value="Ig_I-set"/>
</dbReference>
<dbReference type="FunFam" id="2.60.40.10:FF:000032">
    <property type="entry name" value="palladin isoform X1"/>
    <property type="match status" value="1"/>
</dbReference>
<dbReference type="Pfam" id="PF13927">
    <property type="entry name" value="Ig_3"/>
    <property type="match status" value="3"/>
</dbReference>
<feature type="domain" description="Ig-like" evidence="5">
    <location>
        <begin position="205"/>
        <end position="283"/>
    </location>
</feature>
<feature type="domain" description="Ig-like" evidence="5">
    <location>
        <begin position="1"/>
        <end position="84"/>
    </location>
</feature>
<dbReference type="InterPro" id="IPR003961">
    <property type="entry name" value="FN3_dom"/>
</dbReference>
<feature type="domain" description="Ig-like" evidence="5">
    <location>
        <begin position="588"/>
        <end position="676"/>
    </location>
</feature>
<dbReference type="InterPro" id="IPR007110">
    <property type="entry name" value="Ig-like_dom"/>
</dbReference>
<reference evidence="7 8" key="1">
    <citation type="submission" date="2019-01" db="EMBL/GenBank/DDBJ databases">
        <title>A draft genome assembly of the solar-powered sea slug Elysia chlorotica.</title>
        <authorList>
            <person name="Cai H."/>
            <person name="Li Q."/>
            <person name="Fang X."/>
            <person name="Li J."/>
            <person name="Curtis N.E."/>
            <person name="Altenburger A."/>
            <person name="Shibata T."/>
            <person name="Feng M."/>
            <person name="Maeda T."/>
            <person name="Schwartz J.A."/>
            <person name="Shigenobu S."/>
            <person name="Lundholm N."/>
            <person name="Nishiyama T."/>
            <person name="Yang H."/>
            <person name="Hasebe M."/>
            <person name="Li S."/>
            <person name="Pierce S.K."/>
            <person name="Wang J."/>
        </authorList>
    </citation>
    <scope>NUCLEOTIDE SEQUENCE [LARGE SCALE GENOMIC DNA]</scope>
    <source>
        <strain evidence="7">EC2010</strain>
        <tissue evidence="7">Whole organism of an adult</tissue>
    </source>
</reference>
<dbReference type="AlphaFoldDB" id="A0A433TWI4"/>
<evidence type="ECO:0000256" key="4">
    <source>
        <dbReference type="SAM" id="MobiDB-lite"/>
    </source>
</evidence>
<evidence type="ECO:0000259" key="6">
    <source>
        <dbReference type="PROSITE" id="PS50853"/>
    </source>
</evidence>
<feature type="region of interest" description="Disordered" evidence="4">
    <location>
        <begin position="1"/>
        <end position="22"/>
    </location>
</feature>
<dbReference type="Gene3D" id="2.60.40.10">
    <property type="entry name" value="Immunoglobulins"/>
    <property type="match status" value="12"/>
</dbReference>
<gene>
    <name evidence="7" type="ORF">EGW08_006298</name>
</gene>
<dbReference type="EMBL" id="RQTK01000156">
    <property type="protein sequence ID" value="RUS85895.1"/>
    <property type="molecule type" value="Genomic_DNA"/>
</dbReference>
<evidence type="ECO:0000256" key="2">
    <source>
        <dbReference type="ARBA" id="ARBA00023157"/>
    </source>
</evidence>
<evidence type="ECO:0000313" key="8">
    <source>
        <dbReference type="Proteomes" id="UP000271974"/>
    </source>
</evidence>
<evidence type="ECO:0000313" key="7">
    <source>
        <dbReference type="EMBL" id="RUS85895.1"/>
    </source>
</evidence>
<dbReference type="OrthoDB" id="428111at2759"/>
<dbReference type="Pfam" id="PF00041">
    <property type="entry name" value="fn3"/>
    <property type="match status" value="3"/>
</dbReference>
<dbReference type="FunFam" id="2.60.40.10:FF:000028">
    <property type="entry name" value="Neuronal cell adhesion molecule"/>
    <property type="match status" value="1"/>
</dbReference>
<comment type="caution">
    <text evidence="7">The sequence shown here is derived from an EMBL/GenBank/DDBJ whole genome shotgun (WGS) entry which is preliminary data.</text>
</comment>
<dbReference type="Proteomes" id="UP000271974">
    <property type="component" value="Unassembled WGS sequence"/>
</dbReference>
<dbReference type="SUPFAM" id="SSF49265">
    <property type="entry name" value="Fibronectin type III"/>
    <property type="match status" value="2"/>
</dbReference>
<feature type="domain" description="Ig-like" evidence="5">
    <location>
        <begin position="491"/>
        <end position="583"/>
    </location>
</feature>
<evidence type="ECO:0000259" key="5">
    <source>
        <dbReference type="PROSITE" id="PS50835"/>
    </source>
</evidence>
<dbReference type="PANTHER" id="PTHR44170:SF6">
    <property type="entry name" value="CONTACTIN"/>
    <property type="match status" value="1"/>
</dbReference>
<dbReference type="PROSITE" id="PS50835">
    <property type="entry name" value="IG_LIKE"/>
    <property type="match status" value="8"/>
</dbReference>
<dbReference type="PANTHER" id="PTHR44170">
    <property type="entry name" value="PROTEIN SIDEKICK"/>
    <property type="match status" value="1"/>
</dbReference>
<feature type="domain" description="Fibronectin type-III" evidence="6">
    <location>
        <begin position="980"/>
        <end position="1075"/>
    </location>
</feature>
<dbReference type="InterPro" id="IPR036179">
    <property type="entry name" value="Ig-like_dom_sf"/>
</dbReference>
<feature type="domain" description="Ig-like" evidence="5">
    <location>
        <begin position="400"/>
        <end position="487"/>
    </location>
</feature>
<proteinExistence type="predicted"/>
<evidence type="ECO:0000256" key="3">
    <source>
        <dbReference type="ARBA" id="ARBA00023319"/>
    </source>
</evidence>
<dbReference type="SMART" id="SM00060">
    <property type="entry name" value="FN3"/>
    <property type="match status" value="3"/>
</dbReference>